<dbReference type="EnsemblMetazoa" id="LLOJ003350-RA">
    <property type="protein sequence ID" value="LLOJ003350-PA"/>
    <property type="gene ID" value="LLOJ003350"/>
</dbReference>
<keyword evidence="5" id="KW-1185">Reference proteome</keyword>
<keyword evidence="1" id="KW-0732">Signal</keyword>
<reference evidence="4" key="3">
    <citation type="submission" date="2020-05" db="UniProtKB">
        <authorList>
            <consortium name="EnsemblMetazoa"/>
        </authorList>
    </citation>
    <scope>IDENTIFICATION</scope>
    <source>
        <strain evidence="4">Jacobina</strain>
    </source>
</reference>
<evidence type="ECO:0000313" key="3">
    <source>
        <dbReference type="EMBL" id="MBC1172915.1"/>
    </source>
</evidence>
<organism evidence="4 5">
    <name type="scientific">Lutzomyia longipalpis</name>
    <name type="common">Sand fly</name>
    <dbReference type="NCBI Taxonomy" id="7200"/>
    <lineage>
        <taxon>Eukaryota</taxon>
        <taxon>Metazoa</taxon>
        <taxon>Ecdysozoa</taxon>
        <taxon>Arthropoda</taxon>
        <taxon>Hexapoda</taxon>
        <taxon>Insecta</taxon>
        <taxon>Pterygota</taxon>
        <taxon>Neoptera</taxon>
        <taxon>Endopterygota</taxon>
        <taxon>Diptera</taxon>
        <taxon>Nematocera</taxon>
        <taxon>Psychodoidea</taxon>
        <taxon>Psychodidae</taxon>
        <taxon>Lutzomyia</taxon>
        <taxon>Lutzomyia</taxon>
    </lineage>
</organism>
<dbReference type="AlphaFoldDB" id="A0A1B0CG49"/>
<keyword evidence="2" id="KW-0325">Glycoprotein</keyword>
<dbReference type="Gene3D" id="2.10.60.10">
    <property type="entry name" value="CD59"/>
    <property type="match status" value="1"/>
</dbReference>
<dbReference type="Pfam" id="PF17064">
    <property type="entry name" value="QVR"/>
    <property type="match status" value="1"/>
</dbReference>
<evidence type="ECO:0000256" key="1">
    <source>
        <dbReference type="ARBA" id="ARBA00022729"/>
    </source>
</evidence>
<proteinExistence type="predicted"/>
<accession>A0A1B0CG49</accession>
<dbReference type="EMBL" id="GITU01004212">
    <property type="protein sequence ID" value="MBC1172915.1"/>
    <property type="molecule type" value="Transcribed_RNA"/>
</dbReference>
<protein>
    <submittedName>
        <fullName evidence="3 4">Uncharacterized protein</fullName>
    </submittedName>
</protein>
<dbReference type="InterPro" id="IPR045860">
    <property type="entry name" value="Snake_toxin-like_sf"/>
</dbReference>
<reference evidence="5" key="1">
    <citation type="submission" date="2012-05" db="EMBL/GenBank/DDBJ databases">
        <title>Whole Genome Assembly of Lutzomyia longipalpis.</title>
        <authorList>
            <person name="Richards S."/>
            <person name="Qu C."/>
            <person name="Dillon R."/>
            <person name="Worley K."/>
            <person name="Scherer S."/>
            <person name="Batterton M."/>
            <person name="Taylor A."/>
            <person name="Hawes A."/>
            <person name="Hernandez B."/>
            <person name="Kovar C."/>
            <person name="Mandapat C."/>
            <person name="Pham C."/>
            <person name="Qu C."/>
            <person name="Jing C."/>
            <person name="Bess C."/>
            <person name="Bandaranaike D."/>
            <person name="Ngo D."/>
            <person name="Ongeri F."/>
            <person name="Arias F."/>
            <person name="Lara F."/>
            <person name="Weissenberger G."/>
            <person name="Kamau G."/>
            <person name="Han H."/>
            <person name="Shen H."/>
            <person name="Dinh H."/>
            <person name="Khalil I."/>
            <person name="Jones J."/>
            <person name="Shafer J."/>
            <person name="Jayaseelan J."/>
            <person name="Quiroz J."/>
            <person name="Blankenburg K."/>
            <person name="Nguyen L."/>
            <person name="Jackson L."/>
            <person name="Francisco L."/>
            <person name="Tang L.-Y."/>
            <person name="Pu L.-L."/>
            <person name="Perales L."/>
            <person name="Lorensuhewa L."/>
            <person name="Munidasa M."/>
            <person name="Coyle M."/>
            <person name="Taylor M."/>
            <person name="Puazo M."/>
            <person name="Firestine M."/>
            <person name="Scheel M."/>
            <person name="Javaid M."/>
            <person name="Wang M."/>
            <person name="Li M."/>
            <person name="Tabassum N."/>
            <person name="Saada N."/>
            <person name="Osuji N."/>
            <person name="Aqrawi P."/>
            <person name="Fu Q."/>
            <person name="Thornton R."/>
            <person name="Raj R."/>
            <person name="Goodspeed R."/>
            <person name="Mata R."/>
            <person name="Najjar R."/>
            <person name="Gubbala S."/>
            <person name="Lee S."/>
            <person name="Denson S."/>
            <person name="Patil S."/>
            <person name="Macmil S."/>
            <person name="Qi S."/>
            <person name="Matskevitch T."/>
            <person name="Palculict T."/>
            <person name="Mathew T."/>
            <person name="Vee V."/>
            <person name="Velamala V."/>
            <person name="Korchina V."/>
            <person name="Cai W."/>
            <person name="Liu W."/>
            <person name="Dai W."/>
            <person name="Zou X."/>
            <person name="Zhu Y."/>
            <person name="Zhang Y."/>
            <person name="Wu Y.-Q."/>
            <person name="Xin Y."/>
            <person name="Nazarath L."/>
            <person name="Kovar C."/>
            <person name="Han Y."/>
            <person name="Muzny D."/>
            <person name="Gibbs R."/>
        </authorList>
    </citation>
    <scope>NUCLEOTIDE SEQUENCE [LARGE SCALE GENOMIC DNA]</scope>
    <source>
        <strain evidence="5">Jacobina</strain>
    </source>
</reference>
<dbReference type="Proteomes" id="UP000092461">
    <property type="component" value="Unassembled WGS sequence"/>
</dbReference>
<dbReference type="VEuPathDB" id="VectorBase:LLONM1_003106"/>
<name>A0A1B0CG49_LUTLO</name>
<evidence type="ECO:0000313" key="5">
    <source>
        <dbReference type="Proteomes" id="UP000092461"/>
    </source>
</evidence>
<dbReference type="VEuPathDB" id="VectorBase:LLOJ003350"/>
<evidence type="ECO:0000313" key="4">
    <source>
        <dbReference type="EnsemblMetazoa" id="LLOJ003350-PA"/>
    </source>
</evidence>
<dbReference type="EMBL" id="AJWK01010748">
    <property type="status" value="NOT_ANNOTATED_CDS"/>
    <property type="molecule type" value="Genomic_DNA"/>
</dbReference>
<dbReference type="InterPro" id="IPR031424">
    <property type="entry name" value="QVR-like"/>
</dbReference>
<dbReference type="GO" id="GO:0030431">
    <property type="term" value="P:sleep"/>
    <property type="evidence" value="ECO:0007669"/>
    <property type="project" value="InterPro"/>
</dbReference>
<sequence>MMCYTCDSDDDPGCFSQPEDQRAFLCRIMNVGSESFRCITITATKGDKTVALRRCGIENECELVLDSNNALDWGGEIFPDAQCSVCASDYCNNDVGNKISLF</sequence>
<dbReference type="GO" id="GO:0032222">
    <property type="term" value="P:regulation of synaptic transmission, cholinergic"/>
    <property type="evidence" value="ECO:0007669"/>
    <property type="project" value="InterPro"/>
</dbReference>
<reference evidence="3" key="2">
    <citation type="journal article" date="2020" name="BMC">
        <title>Leishmania infection induces a limited differential gene expression in the sand fly midgut.</title>
        <authorList>
            <person name="Coutinho-Abreu I.V."/>
            <person name="Serafim T.D."/>
            <person name="Meneses C."/>
            <person name="Kamhawi S."/>
            <person name="Oliveira F."/>
            <person name="Valenzuela J.G."/>
        </authorList>
    </citation>
    <scope>NUCLEOTIDE SEQUENCE</scope>
    <source>
        <strain evidence="3">Jacobina</strain>
        <tissue evidence="3">Midgut</tissue>
    </source>
</reference>
<dbReference type="EMBL" id="AJWK01010747">
    <property type="status" value="NOT_ANNOTATED_CDS"/>
    <property type="molecule type" value="Genomic_DNA"/>
</dbReference>
<evidence type="ECO:0000256" key="2">
    <source>
        <dbReference type="ARBA" id="ARBA00023180"/>
    </source>
</evidence>